<dbReference type="KEGG" id="snep:Enr13x_59150"/>
<proteinExistence type="predicted"/>
<dbReference type="Proteomes" id="UP000319004">
    <property type="component" value="Chromosome"/>
</dbReference>
<dbReference type="AlphaFoldDB" id="A0A518HYS6"/>
<sequence length="251" mass="27831">MTCCAPRSQAPAWEREVTEAPASDTRRGGSFVRRPFQVVAQSPADDGPEGPSYLRRPITHLVPWLPPGNARSRRLPPPTRGDRIVCTTSFPGRRAEPSGRRPGRAIVPAKANHAPRSQAPAWEREVTEAPASDTRRPDRLYDVLSRSSRRAQRTTARKGHRTCEGQSRTSFPGSRMGTRGHRGSRLRHEATGSFVRRPFQVVAQSPTDDGAEGPSYLRNGSTLGCHYWGRLRRSSPTTIAVPLWIDWGATR</sequence>
<gene>
    <name evidence="2" type="ORF">Enr13x_59150</name>
</gene>
<feature type="compositionally biased region" description="Basic residues" evidence="1">
    <location>
        <begin position="147"/>
        <end position="160"/>
    </location>
</feature>
<evidence type="ECO:0000313" key="3">
    <source>
        <dbReference type="Proteomes" id="UP000319004"/>
    </source>
</evidence>
<evidence type="ECO:0000256" key="1">
    <source>
        <dbReference type="SAM" id="MobiDB-lite"/>
    </source>
</evidence>
<evidence type="ECO:0000313" key="2">
    <source>
        <dbReference type="EMBL" id="QDV46011.1"/>
    </source>
</evidence>
<dbReference type="EMBL" id="CP037423">
    <property type="protein sequence ID" value="QDV46011.1"/>
    <property type="molecule type" value="Genomic_DNA"/>
</dbReference>
<reference evidence="2 3" key="1">
    <citation type="submission" date="2019-03" db="EMBL/GenBank/DDBJ databases">
        <title>Deep-cultivation of Planctomycetes and their phenomic and genomic characterization uncovers novel biology.</title>
        <authorList>
            <person name="Wiegand S."/>
            <person name="Jogler M."/>
            <person name="Boedeker C."/>
            <person name="Pinto D."/>
            <person name="Vollmers J."/>
            <person name="Rivas-Marin E."/>
            <person name="Kohn T."/>
            <person name="Peeters S.H."/>
            <person name="Heuer A."/>
            <person name="Rast P."/>
            <person name="Oberbeckmann S."/>
            <person name="Bunk B."/>
            <person name="Jeske O."/>
            <person name="Meyerdierks A."/>
            <person name="Storesund J.E."/>
            <person name="Kallscheuer N."/>
            <person name="Luecker S."/>
            <person name="Lage O.M."/>
            <person name="Pohl T."/>
            <person name="Merkel B.J."/>
            <person name="Hornburger P."/>
            <person name="Mueller R.-W."/>
            <person name="Bruemmer F."/>
            <person name="Labrenz M."/>
            <person name="Spormann A.M."/>
            <person name="Op den Camp H."/>
            <person name="Overmann J."/>
            <person name="Amann R."/>
            <person name="Jetten M.S.M."/>
            <person name="Mascher T."/>
            <person name="Medema M.H."/>
            <person name="Devos D.P."/>
            <person name="Kaster A.-K."/>
            <person name="Ovreas L."/>
            <person name="Rohde M."/>
            <person name="Galperin M.Y."/>
            <person name="Jogler C."/>
        </authorList>
    </citation>
    <scope>NUCLEOTIDE SEQUENCE [LARGE SCALE GENOMIC DNA]</scope>
    <source>
        <strain evidence="2 3">Enr13</strain>
    </source>
</reference>
<keyword evidence="3" id="KW-1185">Reference proteome</keyword>
<accession>A0A518HYS6</accession>
<organism evidence="2 3">
    <name type="scientific">Stieleria neptunia</name>
    <dbReference type="NCBI Taxonomy" id="2527979"/>
    <lineage>
        <taxon>Bacteria</taxon>
        <taxon>Pseudomonadati</taxon>
        <taxon>Planctomycetota</taxon>
        <taxon>Planctomycetia</taxon>
        <taxon>Pirellulales</taxon>
        <taxon>Pirellulaceae</taxon>
        <taxon>Stieleria</taxon>
    </lineage>
</organism>
<protein>
    <submittedName>
        <fullName evidence="2">Uncharacterized protein</fullName>
    </submittedName>
</protein>
<feature type="compositionally biased region" description="Basic and acidic residues" evidence="1">
    <location>
        <begin position="122"/>
        <end position="141"/>
    </location>
</feature>
<name>A0A518HYS6_9BACT</name>
<feature type="region of interest" description="Disordered" evidence="1">
    <location>
        <begin position="1"/>
        <end position="186"/>
    </location>
</feature>